<dbReference type="AlphaFoldDB" id="A0A917XJ40"/>
<evidence type="ECO:0000313" key="1">
    <source>
        <dbReference type="EMBL" id="GGN29938.1"/>
    </source>
</evidence>
<proteinExistence type="predicted"/>
<dbReference type="RefSeq" id="WP_189266594.1">
    <property type="nucleotide sequence ID" value="NZ_BMML01000018.1"/>
</dbReference>
<reference evidence="1" key="1">
    <citation type="journal article" date="2014" name="Int. J. Syst. Evol. Microbiol.">
        <title>Complete genome sequence of Corynebacterium casei LMG S-19264T (=DSM 44701T), isolated from a smear-ripened cheese.</title>
        <authorList>
            <consortium name="US DOE Joint Genome Institute (JGI-PGF)"/>
            <person name="Walter F."/>
            <person name="Albersmeier A."/>
            <person name="Kalinowski J."/>
            <person name="Ruckert C."/>
        </authorList>
    </citation>
    <scope>NUCLEOTIDE SEQUENCE</scope>
    <source>
        <strain evidence="1">CGMCC 4.7110</strain>
    </source>
</reference>
<accession>A0A917XJ40</accession>
<sequence length="106" mass="11168">MSQAAWELSTGSLSNVAGFSLDDPSETDRTDVYAAWRHTVTPDQCAAKATALDTPGFTRVLVSHAPAGTWLCLHRERSGAVAVAPVLRIDSTTTPSFSFRGSDGSG</sequence>
<protein>
    <submittedName>
        <fullName evidence="1">Uncharacterized protein</fullName>
    </submittedName>
</protein>
<gene>
    <name evidence="1" type="ORF">GCM10011578_066680</name>
</gene>
<comment type="caution">
    <text evidence="1">The sequence shown here is derived from an EMBL/GenBank/DDBJ whole genome shotgun (WGS) entry which is preliminary data.</text>
</comment>
<name>A0A917XJ40_9ACTN</name>
<dbReference type="Proteomes" id="UP000653411">
    <property type="component" value="Unassembled WGS sequence"/>
</dbReference>
<organism evidence="1 2">
    <name type="scientific">Streptomyces fuscichromogenes</name>
    <dbReference type="NCBI Taxonomy" id="1324013"/>
    <lineage>
        <taxon>Bacteria</taxon>
        <taxon>Bacillati</taxon>
        <taxon>Actinomycetota</taxon>
        <taxon>Actinomycetes</taxon>
        <taxon>Kitasatosporales</taxon>
        <taxon>Streptomycetaceae</taxon>
        <taxon>Streptomyces</taxon>
    </lineage>
</organism>
<reference evidence="1" key="2">
    <citation type="submission" date="2020-09" db="EMBL/GenBank/DDBJ databases">
        <authorList>
            <person name="Sun Q."/>
            <person name="Zhou Y."/>
        </authorList>
    </citation>
    <scope>NUCLEOTIDE SEQUENCE</scope>
    <source>
        <strain evidence="1">CGMCC 4.7110</strain>
    </source>
</reference>
<evidence type="ECO:0000313" key="2">
    <source>
        <dbReference type="Proteomes" id="UP000653411"/>
    </source>
</evidence>
<dbReference type="EMBL" id="BMML01000018">
    <property type="protein sequence ID" value="GGN29938.1"/>
    <property type="molecule type" value="Genomic_DNA"/>
</dbReference>
<keyword evidence="2" id="KW-1185">Reference proteome</keyword>